<proteinExistence type="predicted"/>
<dbReference type="Gene3D" id="3.20.20.60">
    <property type="entry name" value="Phosphoenolpyruvate-binding domains"/>
    <property type="match status" value="1"/>
</dbReference>
<accession>A0A9Q9IM28</accession>
<comment type="cofactor">
    <cofactor evidence="1">
        <name>Mg(2+)</name>
        <dbReference type="ChEBI" id="CHEBI:18420"/>
    </cofactor>
</comment>
<organism evidence="5 6">
    <name type="scientific">Dactylosporangium aurantiacum</name>
    <dbReference type="NCBI Taxonomy" id="35754"/>
    <lineage>
        <taxon>Bacteria</taxon>
        <taxon>Bacillati</taxon>
        <taxon>Actinomycetota</taxon>
        <taxon>Actinomycetes</taxon>
        <taxon>Micromonosporales</taxon>
        <taxon>Micromonosporaceae</taxon>
        <taxon>Dactylosporangium</taxon>
    </lineage>
</organism>
<dbReference type="Pfam" id="PF03328">
    <property type="entry name" value="HpcH_HpaI"/>
    <property type="match status" value="1"/>
</dbReference>
<dbReference type="GO" id="GO:0016829">
    <property type="term" value="F:lyase activity"/>
    <property type="evidence" value="ECO:0007669"/>
    <property type="project" value="UniProtKB-KW"/>
</dbReference>
<name>A0A9Q9IM28_9ACTN</name>
<evidence type="ECO:0000256" key="1">
    <source>
        <dbReference type="ARBA" id="ARBA00001946"/>
    </source>
</evidence>
<protein>
    <submittedName>
        <fullName evidence="5">CoA ester lyase</fullName>
    </submittedName>
</protein>
<dbReference type="SUPFAM" id="SSF51621">
    <property type="entry name" value="Phosphoenolpyruvate/pyruvate domain"/>
    <property type="match status" value="1"/>
</dbReference>
<evidence type="ECO:0000256" key="2">
    <source>
        <dbReference type="ARBA" id="ARBA00022723"/>
    </source>
</evidence>
<dbReference type="InterPro" id="IPR040442">
    <property type="entry name" value="Pyrv_kinase-like_dom_sf"/>
</dbReference>
<dbReference type="InterPro" id="IPR005000">
    <property type="entry name" value="Aldolase/citrate-lyase_domain"/>
</dbReference>
<dbReference type="AlphaFoldDB" id="A0A9Q9IM28"/>
<dbReference type="GO" id="GO:0006107">
    <property type="term" value="P:oxaloacetate metabolic process"/>
    <property type="evidence" value="ECO:0007669"/>
    <property type="project" value="TreeGrafter"/>
</dbReference>
<evidence type="ECO:0000313" key="5">
    <source>
        <dbReference type="EMBL" id="UWZ56510.1"/>
    </source>
</evidence>
<feature type="domain" description="HpcH/HpaI aldolase/citrate lyase" evidence="4">
    <location>
        <begin position="21"/>
        <end position="181"/>
    </location>
</feature>
<keyword evidence="6" id="KW-1185">Reference proteome</keyword>
<dbReference type="Proteomes" id="UP001058003">
    <property type="component" value="Chromosome"/>
</dbReference>
<dbReference type="KEGG" id="daur:Daura_10215"/>
<reference evidence="5" key="1">
    <citation type="submission" date="2021-04" db="EMBL/GenBank/DDBJ databases">
        <title>Dactylosporangium aurantiacum NRRL B-8018 full assembly.</title>
        <authorList>
            <person name="Hartkoorn R.C."/>
            <person name="Beaudoing E."/>
            <person name="Hot D."/>
        </authorList>
    </citation>
    <scope>NUCLEOTIDE SEQUENCE</scope>
    <source>
        <strain evidence="5">NRRL B-8018</strain>
    </source>
</reference>
<gene>
    <name evidence="5" type="ORF">Daura_10215</name>
</gene>
<dbReference type="PANTHER" id="PTHR32308:SF10">
    <property type="entry name" value="CITRATE LYASE SUBUNIT BETA"/>
    <property type="match status" value="1"/>
</dbReference>
<sequence length="228" mass="23349">MRSWLYVPDVREVGAGRADGAAEAADALVVDLERAGDPAGVRSWIEAASGRRAGAGRPAVWARLAGGEAGHRAVRDVVSPALSGICVAAESANELAALGTVVAEAEEAVGLRVGSVAVIARLASAAAVLQAAEIARAPRVARLQLAEGPLIRQLRVEPGRDERELLWARSMVVLAGAAAGLRPPLAAACPAGTDCEPSATALRRLGFGGRTCLDGEQVRVANRVFANA</sequence>
<keyword evidence="5" id="KW-0456">Lyase</keyword>
<dbReference type="InterPro" id="IPR015813">
    <property type="entry name" value="Pyrv/PenolPyrv_kinase-like_dom"/>
</dbReference>
<dbReference type="OrthoDB" id="5172636at2"/>
<evidence type="ECO:0000259" key="4">
    <source>
        <dbReference type="Pfam" id="PF03328"/>
    </source>
</evidence>
<evidence type="ECO:0000256" key="3">
    <source>
        <dbReference type="ARBA" id="ARBA00022842"/>
    </source>
</evidence>
<dbReference type="RefSeq" id="WP_052387687.1">
    <property type="nucleotide sequence ID" value="NZ_CP073767.1"/>
</dbReference>
<keyword evidence="2" id="KW-0479">Metal-binding</keyword>
<keyword evidence="3" id="KW-0460">Magnesium</keyword>
<dbReference type="GO" id="GO:0000287">
    <property type="term" value="F:magnesium ion binding"/>
    <property type="evidence" value="ECO:0007669"/>
    <property type="project" value="TreeGrafter"/>
</dbReference>
<evidence type="ECO:0000313" key="6">
    <source>
        <dbReference type="Proteomes" id="UP001058003"/>
    </source>
</evidence>
<dbReference type="PANTHER" id="PTHR32308">
    <property type="entry name" value="LYASE BETA SUBUNIT, PUTATIVE (AFU_ORTHOLOGUE AFUA_4G13030)-RELATED"/>
    <property type="match status" value="1"/>
</dbReference>
<dbReference type="EMBL" id="CP073767">
    <property type="protein sequence ID" value="UWZ56510.1"/>
    <property type="molecule type" value="Genomic_DNA"/>
</dbReference>